<evidence type="ECO:0000313" key="2">
    <source>
        <dbReference type="EMBL" id="MVM30083.1"/>
    </source>
</evidence>
<dbReference type="RefSeq" id="WP_157584342.1">
    <property type="nucleotide sequence ID" value="NZ_WPIN01000003.1"/>
</dbReference>
<dbReference type="SUPFAM" id="SSF51445">
    <property type="entry name" value="(Trans)glycosidases"/>
    <property type="match status" value="1"/>
</dbReference>
<dbReference type="AlphaFoldDB" id="A0A7K1S8E3"/>
<proteinExistence type="predicted"/>
<keyword evidence="3" id="KW-1185">Reference proteome</keyword>
<comment type="caution">
    <text evidence="2">The sequence shown here is derived from an EMBL/GenBank/DDBJ whole genome shotgun (WGS) entry which is preliminary data.</text>
</comment>
<dbReference type="Gene3D" id="3.20.20.80">
    <property type="entry name" value="Glycosidases"/>
    <property type="match status" value="1"/>
</dbReference>
<dbReference type="EMBL" id="WPIN01000003">
    <property type="protein sequence ID" value="MVM30083.1"/>
    <property type="molecule type" value="Genomic_DNA"/>
</dbReference>
<accession>A0A7K1S8E3</accession>
<dbReference type="Pfam" id="PF00128">
    <property type="entry name" value="Alpha-amylase"/>
    <property type="match status" value="1"/>
</dbReference>
<protein>
    <submittedName>
        <fullName evidence="2">Alpha-amylase</fullName>
    </submittedName>
</protein>
<dbReference type="GO" id="GO:0005975">
    <property type="term" value="P:carbohydrate metabolic process"/>
    <property type="evidence" value="ECO:0007669"/>
    <property type="project" value="InterPro"/>
</dbReference>
<dbReference type="InterPro" id="IPR017853">
    <property type="entry name" value="GH"/>
</dbReference>
<dbReference type="Proteomes" id="UP000436006">
    <property type="component" value="Unassembled WGS sequence"/>
</dbReference>
<dbReference type="PANTHER" id="PTHR10357:SF209">
    <property type="entry name" value="PERIPLASMIC ALPHA-AMYLASE"/>
    <property type="match status" value="1"/>
</dbReference>
<gene>
    <name evidence="2" type="ORF">GO755_08565</name>
</gene>
<reference evidence="2 3" key="1">
    <citation type="submission" date="2019-12" db="EMBL/GenBank/DDBJ databases">
        <title>Spirosoma sp. HMF4905 genome sequencing and assembly.</title>
        <authorList>
            <person name="Kang H."/>
            <person name="Cha I."/>
            <person name="Kim H."/>
            <person name="Joh K."/>
        </authorList>
    </citation>
    <scope>NUCLEOTIDE SEQUENCE [LARGE SCALE GENOMIC DNA]</scope>
    <source>
        <strain evidence="2 3">HMF4905</strain>
    </source>
</reference>
<dbReference type="InterPro" id="IPR006047">
    <property type="entry name" value="GH13_cat_dom"/>
</dbReference>
<sequence>MPTSVKSATVQSVLANASTTQLRTVTIGTHAVAITTPFPSPPDWRDVWIYFLLVDRFNNPIAPPKHTPFNGEYGTFQGGTFNGIREQLDYLQELGVGAIWLSPVVKNCQYEDTTYHGYGFQDFLQVEPRFASDPQAAKLNSQLAEDELRGLIDAAHARNIYVIFDIVLNHVGNVFGYNLTGNPNSAEAPGRSTVYPINWHDANGQPAFADFSSGVPVDDDGAVWPVELQQNEFFRRKGLGGEEGGDFSSLKEFVTDFNESVAISQSFPVRDTLILAYQYLIAKYDIDGYRIDTLKYIEADFARIFANAMREFSLSIGKKNFFTFGEVYDEEEKINQFIGRTTNLTNEPIGVDAALDFPLFFRLPSVTKGLSAPSVVKDMYLHRKLVESDILSTHGDATNFFVTFLDNHDMRQRYYFSDSTNPNRFDNQVTLGLACLFALQGIPCVYYGTEQGLHGNGNSDAAVREALWGKGSGAFDATHPFYEAIKQISLVRATQPALRYGRQYFRPLSGDGVNFGISPFSPGVLAFSRILNDQEVIVVANTQTGGGFDGEVIVDAVLNPELTTYTILYSNSDQPQPPGIASTKTSGGVTIYEERGSVTKGPARVVRVRLHPMEVQILRCQK</sequence>
<name>A0A7K1S8E3_9BACT</name>
<dbReference type="SMART" id="SM00642">
    <property type="entry name" value="Aamy"/>
    <property type="match status" value="1"/>
</dbReference>
<evidence type="ECO:0000259" key="1">
    <source>
        <dbReference type="SMART" id="SM00642"/>
    </source>
</evidence>
<dbReference type="PANTHER" id="PTHR10357">
    <property type="entry name" value="ALPHA-AMYLASE FAMILY MEMBER"/>
    <property type="match status" value="1"/>
</dbReference>
<feature type="domain" description="Glycosyl hydrolase family 13 catalytic" evidence="1">
    <location>
        <begin position="51"/>
        <end position="492"/>
    </location>
</feature>
<evidence type="ECO:0000313" key="3">
    <source>
        <dbReference type="Proteomes" id="UP000436006"/>
    </source>
</evidence>
<organism evidence="2 3">
    <name type="scientific">Spirosoma arboris</name>
    <dbReference type="NCBI Taxonomy" id="2682092"/>
    <lineage>
        <taxon>Bacteria</taxon>
        <taxon>Pseudomonadati</taxon>
        <taxon>Bacteroidota</taxon>
        <taxon>Cytophagia</taxon>
        <taxon>Cytophagales</taxon>
        <taxon>Cytophagaceae</taxon>
        <taxon>Spirosoma</taxon>
    </lineage>
</organism>